<evidence type="ECO:0000313" key="1">
    <source>
        <dbReference type="EMBL" id="KAF2825544.1"/>
    </source>
</evidence>
<evidence type="ECO:0000313" key="2">
    <source>
        <dbReference type="Proteomes" id="UP000799424"/>
    </source>
</evidence>
<accession>A0A6A6ZYF9</accession>
<protein>
    <submittedName>
        <fullName evidence="1">Uncharacterized protein</fullName>
    </submittedName>
</protein>
<dbReference type="AlphaFoldDB" id="A0A6A6ZYF9"/>
<sequence>MHTGCRPYTWLARILGFSTTVQQLPVRTTTHRDPNTEVLAVTKGVGAFAKGRIAISLPAAGASFPGLPLGASQRCMQKLAHQASSFRRGCHCEALTKDVARSKERLAKRKPGFRHHHRAATAVLTAHLGGISRYQSHQRGVDQHTNSCSCRHCFGLINVTHGLLHQVEPTCVVLNAQKNTNVFECTESTLVQRIYIRTHSNALKHVSKDYTKQFQYPHTRTHSCSYYTQNMTLTQQFLFSSSIKEATSSSATKCPLLARPLHKRQRDSCLPVLRFVNVARYRTGTYRRRRRLRMASSGPCSRRKRR</sequence>
<dbReference type="EMBL" id="MU006227">
    <property type="protein sequence ID" value="KAF2825544.1"/>
    <property type="molecule type" value="Genomic_DNA"/>
</dbReference>
<keyword evidence="2" id="KW-1185">Reference proteome</keyword>
<reference evidence="1" key="1">
    <citation type="journal article" date="2020" name="Stud. Mycol.">
        <title>101 Dothideomycetes genomes: a test case for predicting lifestyles and emergence of pathogens.</title>
        <authorList>
            <person name="Haridas S."/>
            <person name="Albert R."/>
            <person name="Binder M."/>
            <person name="Bloem J."/>
            <person name="Labutti K."/>
            <person name="Salamov A."/>
            <person name="Andreopoulos B."/>
            <person name="Baker S."/>
            <person name="Barry K."/>
            <person name="Bills G."/>
            <person name="Bluhm B."/>
            <person name="Cannon C."/>
            <person name="Castanera R."/>
            <person name="Culley D."/>
            <person name="Daum C."/>
            <person name="Ezra D."/>
            <person name="Gonzalez J."/>
            <person name="Henrissat B."/>
            <person name="Kuo A."/>
            <person name="Liang C."/>
            <person name="Lipzen A."/>
            <person name="Lutzoni F."/>
            <person name="Magnuson J."/>
            <person name="Mondo S."/>
            <person name="Nolan M."/>
            <person name="Ohm R."/>
            <person name="Pangilinan J."/>
            <person name="Park H.-J."/>
            <person name="Ramirez L."/>
            <person name="Alfaro M."/>
            <person name="Sun H."/>
            <person name="Tritt A."/>
            <person name="Yoshinaga Y."/>
            <person name="Zwiers L.-H."/>
            <person name="Turgeon B."/>
            <person name="Goodwin S."/>
            <person name="Spatafora J."/>
            <person name="Crous P."/>
            <person name="Grigoriev I."/>
        </authorList>
    </citation>
    <scope>NUCLEOTIDE SEQUENCE</scope>
    <source>
        <strain evidence="1">CBS 113818</strain>
    </source>
</reference>
<organism evidence="1 2">
    <name type="scientific">Ophiobolus disseminans</name>
    <dbReference type="NCBI Taxonomy" id="1469910"/>
    <lineage>
        <taxon>Eukaryota</taxon>
        <taxon>Fungi</taxon>
        <taxon>Dikarya</taxon>
        <taxon>Ascomycota</taxon>
        <taxon>Pezizomycotina</taxon>
        <taxon>Dothideomycetes</taxon>
        <taxon>Pleosporomycetidae</taxon>
        <taxon>Pleosporales</taxon>
        <taxon>Pleosporineae</taxon>
        <taxon>Phaeosphaeriaceae</taxon>
        <taxon>Ophiobolus</taxon>
    </lineage>
</organism>
<proteinExistence type="predicted"/>
<dbReference type="Proteomes" id="UP000799424">
    <property type="component" value="Unassembled WGS sequence"/>
</dbReference>
<gene>
    <name evidence="1" type="ORF">CC86DRAFT_32377</name>
</gene>
<name>A0A6A6ZYF9_9PLEO</name>